<proteinExistence type="predicted"/>
<gene>
    <name evidence="1" type="ORF">FGL83_03130</name>
</gene>
<dbReference type="EMBL" id="CP042387">
    <property type="protein sequence ID" value="QEA43746.1"/>
    <property type="molecule type" value="Genomic_DNA"/>
</dbReference>
<dbReference type="AlphaFoldDB" id="A0AAP9J9Y4"/>
<name>A0AAP9J9Y4_LEULA</name>
<organism evidence="1 2">
    <name type="scientific">Leuconostoc lactis</name>
    <dbReference type="NCBI Taxonomy" id="1246"/>
    <lineage>
        <taxon>Bacteria</taxon>
        <taxon>Bacillati</taxon>
        <taxon>Bacillota</taxon>
        <taxon>Bacilli</taxon>
        <taxon>Lactobacillales</taxon>
        <taxon>Lactobacillaceae</taxon>
        <taxon>Leuconostoc</taxon>
    </lineage>
</organism>
<sequence>MFKNNDQKFLMSFVSNHANLTDAEKNIISKTLNQLNDQHVSQYREMGLLTHSLQILSLNCKLSTDGLLLLKKLHQKDWFVGILYNLRFLR</sequence>
<dbReference type="Proteomes" id="UP000321298">
    <property type="component" value="Chromosome"/>
</dbReference>
<keyword evidence="2" id="KW-1185">Reference proteome</keyword>
<reference evidence="1 2" key="1">
    <citation type="submission" date="2019-06" db="EMBL/GenBank/DDBJ databases">
        <title>Genome analyses of bacteria isolated from kimchi.</title>
        <authorList>
            <person name="Lee S."/>
            <person name="Ahn S."/>
            <person name="Roh S."/>
        </authorList>
    </citation>
    <scope>NUCLEOTIDE SEQUENCE [LARGE SCALE GENOMIC DNA]</scope>
    <source>
        <strain evidence="1 2">CBA3625</strain>
    </source>
</reference>
<evidence type="ECO:0000313" key="1">
    <source>
        <dbReference type="EMBL" id="QEA43746.1"/>
    </source>
</evidence>
<evidence type="ECO:0000313" key="2">
    <source>
        <dbReference type="Proteomes" id="UP000321298"/>
    </source>
</evidence>
<protein>
    <submittedName>
        <fullName evidence="1">Uncharacterized protein</fullName>
    </submittedName>
</protein>
<accession>A0AAP9J9Y4</accession>